<keyword evidence="10" id="KW-0234">DNA repair</keyword>
<dbReference type="PANTHER" id="PTHR11139">
    <property type="entry name" value="ATAXIA TELANGIECTASIA MUTATED ATM -RELATED"/>
    <property type="match status" value="1"/>
</dbReference>
<feature type="domain" description="FAT" evidence="15">
    <location>
        <begin position="1335"/>
        <end position="1897"/>
    </location>
</feature>
<organism evidence="17 18">
    <name type="scientific">Pichia inconspicua</name>
    <dbReference type="NCBI Taxonomy" id="52247"/>
    <lineage>
        <taxon>Eukaryota</taxon>
        <taxon>Fungi</taxon>
        <taxon>Dikarya</taxon>
        <taxon>Ascomycota</taxon>
        <taxon>Saccharomycotina</taxon>
        <taxon>Pichiomycetes</taxon>
        <taxon>Pichiales</taxon>
        <taxon>Pichiaceae</taxon>
        <taxon>Pichia</taxon>
    </lineage>
</organism>
<dbReference type="GO" id="GO:0004674">
    <property type="term" value="F:protein serine/threonine kinase activity"/>
    <property type="evidence" value="ECO:0007669"/>
    <property type="project" value="UniProtKB-KW"/>
</dbReference>
<dbReference type="PROSITE" id="PS50290">
    <property type="entry name" value="PI3_4_KINASE_3"/>
    <property type="match status" value="1"/>
</dbReference>
<dbReference type="OrthoDB" id="381190at2759"/>
<keyword evidence="18" id="KW-1185">Reference proteome</keyword>
<evidence type="ECO:0000259" key="16">
    <source>
        <dbReference type="PROSITE" id="PS51190"/>
    </source>
</evidence>
<dbReference type="Pfam" id="PF02260">
    <property type="entry name" value="FATC"/>
    <property type="match status" value="1"/>
</dbReference>
<dbReference type="InterPro" id="IPR011009">
    <property type="entry name" value="Kinase-like_dom_sf"/>
</dbReference>
<dbReference type="GO" id="GO:0006281">
    <property type="term" value="P:DNA repair"/>
    <property type="evidence" value="ECO:0007669"/>
    <property type="project" value="UniProtKB-KW"/>
</dbReference>
<dbReference type="PROSITE" id="PS51190">
    <property type="entry name" value="FATC"/>
    <property type="match status" value="1"/>
</dbReference>
<dbReference type="CDD" id="cd00892">
    <property type="entry name" value="PIKKc_ATR"/>
    <property type="match status" value="1"/>
</dbReference>
<evidence type="ECO:0000256" key="13">
    <source>
        <dbReference type="ARBA" id="ARBA00048679"/>
    </source>
</evidence>
<evidence type="ECO:0000256" key="5">
    <source>
        <dbReference type="ARBA" id="ARBA00022679"/>
    </source>
</evidence>
<dbReference type="EC" id="2.7.11.1" evidence="3"/>
<dbReference type="InterPro" id="IPR003152">
    <property type="entry name" value="FATC_dom"/>
</dbReference>
<dbReference type="InterPro" id="IPR056802">
    <property type="entry name" value="ATR-like_M-HEAT"/>
</dbReference>
<dbReference type="PANTHER" id="PTHR11139:SF125">
    <property type="entry name" value="SERINE_THREONINE-PROTEIN KINASE MEC1"/>
    <property type="match status" value="1"/>
</dbReference>
<dbReference type="GO" id="GO:0005694">
    <property type="term" value="C:chromosome"/>
    <property type="evidence" value="ECO:0007669"/>
    <property type="project" value="TreeGrafter"/>
</dbReference>
<evidence type="ECO:0000259" key="14">
    <source>
        <dbReference type="PROSITE" id="PS50290"/>
    </source>
</evidence>
<dbReference type="InterPro" id="IPR018936">
    <property type="entry name" value="PI3/4_kinase_CS"/>
</dbReference>
<evidence type="ECO:0000256" key="3">
    <source>
        <dbReference type="ARBA" id="ARBA00012513"/>
    </source>
</evidence>
<keyword evidence="9" id="KW-0067">ATP-binding</keyword>
<sequence length="2342" mass="269040">MGDVVEQLRKLDNLLDIIISNTDVPKENDSHSIKALLEKVLITYVDQKLDQNEELLAEGLKESSLVSKMLDTLKSIFERHPSLIVDENRYITILKYFFSFFNSINCPTELINHAIFNLMEICSSTFRTSYLRYNKFIYAQRDYTLNYVTKLLSEIIKTFTNTNNTQLSLEQNDDYINKLPTTEEYNESKLDKISKVSVCVKILQFLVHPSISKIFFTRYQSSYILDSIISRCWFCLNNININIKFVPENQKIIEIMDDLCSSLLITTCKYFTHDTTYQTNRMMLVIFSCKKLLSSPLLSKFSTLQVVLAQCLLDLAINLSGKGNINFFWQNIGITGSPADSFADLTTTVNHPELLNCIQLLVNAKLSDSSNSKDLQFVKPVSQFQTFELQSLRSRFESCFFAKEEITCVTRLNQDTLQKFDTTLNQMIDSSPETTEIEIINKINLLGDYLCHLMHNYDISSNSCEVCDKNLSISISIKDIIDINRPNLTAHLKAKSVYDVLNSLYTKYTTTTSVNISIALLITTSKLLKNFRIPSLKNENRLWLFLKSCFENPVREVRLLCVQVFPLIIYTPDDLQNTQDFAFIVSYLIHFVPKVSNNYVFEGVIMTLGNLLTVRAVDRNSFSILDKLIKFMADSDEMRSVLALNQLRMIANSKNVTPWQIIEPFLPWLSYNLVKKQNQMLLTNICLALELSPSLFVKRTIKYTLARIIDEPVNTYNMEHICSLTHSNAPELMHDLLENIIAYLMVHGDNSAPDRIVRVLGFYDAQYTKMRFPDLLKKCKQPVVIFQLLFQSQNDNIDKIVDALRLMSQNWGYEGNPEETTQKLLNESMLVVIQMISTILNDRKGNNPYALKLKALDAIVSLQKVYNQFDAYLGHITNTLQTALQINELKGNTLLCIKQILDAVNPRNFSLIFDSVVSQLLVELDKLSQKNQIIAHSIIRKLSLNDSNSVLPLKPSYKFGIEKKIDINFDYKQFHDDKPLVKSFLARFDIDNKWVTLQALNDFHKYLSKLQSERLGLVESDIKLAFAAIVKLLVSKEAVYMGEQNDLDLEISHKSANVISIVGNLDFMSTQISRKAHVYDNVSTFLLVTNLQKQKSSDVGNGSETFSIHFLENVLVKSFIAAVDPDDQKRLAFAIQEYLILCNFSPQIWDSFDDLTRNVLEPLRTSKYGYRIKSPNINFPIFDINKDYATWLVECVAAVLKSCAALAHEVFNAPPQVQVLCSLIPTLDLAVSKFVFPYAVLMLIVTGTENIKSDFHKEILTILNNDLKVVPNEILKETLEKCMVTIFEIIQFLKAWVNQMKDEEEAKTFSKSSSKFKKTGIARVEKFLKSIPTKTLSERYMQCNMYEGSILYLEQAYKENYIERDVLFSGLKDMYVQLEDFDQLHGALKTFSTNSLNDKLLQFKYNEDPQISNESMNAIAQYDFDFVEDQPDVAFNDKRSSIELFEVLNRNCEYDQILLSLKNFENKLKCKDRSINSEWIFHGIQASIFTGDINELRKWTALSQGLSNIAVAGSDLSIYYEIAEGLIKLHEGDVPKSHECIECAIKYIGLAISHSDHNIHRKLPDYVALLHSLYDFKTLIKMDISDTRTTKLIENRLSNSKREFRSLWKIHSLKSSVLKLHKGEQFQELYKDSLIEGCKILRENKKLPQATKIITKALVLNGNDSKNEMKKSSTLLMNMEFSKLFWSQGDYETALKNMSLVVDSLEKSDKSFHEANLTYLNWLDISAEGSSDQILQHYRDLLSTRSLKESFKVEYQYANYINKLLDAQSFDEADGSLDFKAVQYYLKTAVHNEFVYETLPKAITLLLGFHEKYLAHSDKRDSKLISKRLGNYQFMKKAAEKSVTFLGQKWYIVLSQLISRTTHEDKEIQKIIKDILITLATDYYPILMYPIFAQSRSIDKERRKVGSEVIQKLQSINQESLSKQIASCLQLLEAIMAVCNTKEKLTRGSSTSRDLYKDLGFNYPRGTPNMALCLPIKYNVDLLYNLSSSAKQKLVCYQSFHEKVRVLSSMQQPKRIKVTGTNGASYYLLFKPNDDLRKDNKVMEFATIMNRLLQKNFETQQRNLCIKGFAATPLNETTGIIEWVQHFITLRPILEKQLRRNNIVFKASTLKSLMGEASESEKLSVFESLLDKYPPVLAQSMIDSSPNVIEWYKNRKTYTTSLAVMSIVGYLMGVGDRHLDNIMMNRQTGMIMHIDFDCIFEKGKTLNVPEIVPFRLTPNLVDAMGALGYEGLFRKSCELIMALMRDNENILMNFLESFIHDPLMDWKMKSNSRVSRKFQKDHVYKTLRNKIKGILVKDDDNTGCKDSGGLSVSVSLQVELLLQTATSHENLSKMFYGWMPYL</sequence>
<evidence type="ECO:0000256" key="11">
    <source>
        <dbReference type="ARBA" id="ARBA00023242"/>
    </source>
</evidence>
<comment type="catalytic activity">
    <reaction evidence="13">
        <text>L-seryl-[protein] + ATP = O-phospho-L-seryl-[protein] + ADP + H(+)</text>
        <dbReference type="Rhea" id="RHEA:17989"/>
        <dbReference type="Rhea" id="RHEA-COMP:9863"/>
        <dbReference type="Rhea" id="RHEA-COMP:11604"/>
        <dbReference type="ChEBI" id="CHEBI:15378"/>
        <dbReference type="ChEBI" id="CHEBI:29999"/>
        <dbReference type="ChEBI" id="CHEBI:30616"/>
        <dbReference type="ChEBI" id="CHEBI:83421"/>
        <dbReference type="ChEBI" id="CHEBI:456216"/>
        <dbReference type="EC" id="2.7.11.1"/>
    </reaction>
</comment>
<feature type="domain" description="FATC" evidence="16">
    <location>
        <begin position="2310"/>
        <end position="2342"/>
    </location>
</feature>
<dbReference type="SUPFAM" id="SSF56112">
    <property type="entry name" value="Protein kinase-like (PK-like)"/>
    <property type="match status" value="1"/>
</dbReference>
<dbReference type="InterPro" id="IPR003151">
    <property type="entry name" value="PIK-rel_kinase_FAT"/>
</dbReference>
<keyword evidence="5" id="KW-0808">Transferase</keyword>
<dbReference type="GO" id="GO:0005634">
    <property type="term" value="C:nucleus"/>
    <property type="evidence" value="ECO:0007669"/>
    <property type="project" value="UniProtKB-SubCell"/>
</dbReference>
<keyword evidence="11" id="KW-0539">Nucleus</keyword>
<keyword evidence="7" id="KW-0227">DNA damage</keyword>
<evidence type="ECO:0000256" key="8">
    <source>
        <dbReference type="ARBA" id="ARBA00022777"/>
    </source>
</evidence>
<evidence type="ECO:0000256" key="1">
    <source>
        <dbReference type="ARBA" id="ARBA00004123"/>
    </source>
</evidence>
<dbReference type="InterPro" id="IPR012993">
    <property type="entry name" value="UME"/>
</dbReference>
<dbReference type="InterPro" id="IPR016024">
    <property type="entry name" value="ARM-type_fold"/>
</dbReference>
<keyword evidence="6" id="KW-0547">Nucleotide-binding</keyword>
<proteinExistence type="inferred from homology"/>
<evidence type="ECO:0000313" key="18">
    <source>
        <dbReference type="Proteomes" id="UP000307173"/>
    </source>
</evidence>
<dbReference type="SMART" id="SM00146">
    <property type="entry name" value="PI3Kc"/>
    <property type="match status" value="1"/>
</dbReference>
<dbReference type="Pfam" id="PF02259">
    <property type="entry name" value="FAT"/>
    <property type="match status" value="1"/>
</dbReference>
<reference evidence="17 18" key="1">
    <citation type="journal article" date="2019" name="Front. Genet.">
        <title>Whole-Genome Sequencing of the Opportunistic Yeast Pathogen Candida inconspicua Uncovers Its Hybrid Origin.</title>
        <authorList>
            <person name="Mixao V."/>
            <person name="Hansen A.P."/>
            <person name="Saus E."/>
            <person name="Boekhout T."/>
            <person name="Lass-Florl C."/>
            <person name="Gabaldon T."/>
        </authorList>
    </citation>
    <scope>NUCLEOTIDE SEQUENCE [LARGE SCALE GENOMIC DNA]</scope>
    <source>
        <strain evidence="17 18">CBS 180</strain>
    </source>
</reference>
<evidence type="ECO:0000313" key="17">
    <source>
        <dbReference type="EMBL" id="TID16683.1"/>
    </source>
</evidence>
<protein>
    <recommendedName>
        <fullName evidence="3">non-specific serine/threonine protein kinase</fullName>
        <ecNumber evidence="3">2.7.11.1</ecNumber>
    </recommendedName>
</protein>
<keyword evidence="4" id="KW-0723">Serine/threonine-protein kinase</keyword>
<accession>A0A4T0WWY1</accession>
<name>A0A4T0WWY1_9ASCO</name>
<dbReference type="SUPFAM" id="SSF48371">
    <property type="entry name" value="ARM repeat"/>
    <property type="match status" value="1"/>
</dbReference>
<dbReference type="GO" id="GO:0005524">
    <property type="term" value="F:ATP binding"/>
    <property type="evidence" value="ECO:0007669"/>
    <property type="project" value="UniProtKB-KW"/>
</dbReference>
<dbReference type="GO" id="GO:0000077">
    <property type="term" value="P:DNA damage checkpoint signaling"/>
    <property type="evidence" value="ECO:0007669"/>
    <property type="project" value="TreeGrafter"/>
</dbReference>
<evidence type="ECO:0000256" key="4">
    <source>
        <dbReference type="ARBA" id="ARBA00022527"/>
    </source>
</evidence>
<dbReference type="Gene3D" id="1.10.1070.11">
    <property type="entry name" value="Phosphatidylinositol 3-/4-kinase, catalytic domain"/>
    <property type="match status" value="1"/>
</dbReference>
<evidence type="ECO:0000256" key="6">
    <source>
        <dbReference type="ARBA" id="ARBA00022741"/>
    </source>
</evidence>
<dbReference type="Pfam" id="PF00454">
    <property type="entry name" value="PI3_PI4_kinase"/>
    <property type="match status" value="1"/>
</dbReference>
<dbReference type="PROSITE" id="PS00916">
    <property type="entry name" value="PI3_4_KINASE_2"/>
    <property type="match status" value="1"/>
</dbReference>
<dbReference type="InterPro" id="IPR050517">
    <property type="entry name" value="DDR_Repair_Kinase"/>
</dbReference>
<keyword evidence="8" id="KW-0418">Kinase</keyword>
<dbReference type="Gene3D" id="3.30.1010.10">
    <property type="entry name" value="Phosphatidylinositol 3-kinase Catalytic Subunit, Chain A, domain 4"/>
    <property type="match status" value="1"/>
</dbReference>
<dbReference type="Pfam" id="PF25030">
    <property type="entry name" value="M-HEAT_ATR"/>
    <property type="match status" value="1"/>
</dbReference>
<comment type="subcellular location">
    <subcellularLocation>
        <location evidence="1">Nucleus</location>
    </subcellularLocation>
</comment>
<dbReference type="Pfam" id="PF23593">
    <property type="entry name" value="HEAT_ATR"/>
    <property type="match status" value="1"/>
</dbReference>
<dbReference type="Proteomes" id="UP000307173">
    <property type="component" value="Unassembled WGS sequence"/>
</dbReference>
<evidence type="ECO:0000256" key="7">
    <source>
        <dbReference type="ARBA" id="ARBA00022763"/>
    </source>
</evidence>
<gene>
    <name evidence="17" type="ORF">CANINC_004135</name>
</gene>
<evidence type="ECO:0000256" key="9">
    <source>
        <dbReference type="ARBA" id="ARBA00022840"/>
    </source>
</evidence>
<feature type="domain" description="PI3K/PI4K catalytic" evidence="14">
    <location>
        <begin position="2000"/>
        <end position="2306"/>
    </location>
</feature>
<dbReference type="SMART" id="SM01343">
    <property type="entry name" value="FATC"/>
    <property type="match status" value="1"/>
</dbReference>
<evidence type="ECO:0000256" key="10">
    <source>
        <dbReference type="ARBA" id="ARBA00023204"/>
    </source>
</evidence>
<evidence type="ECO:0000256" key="2">
    <source>
        <dbReference type="ARBA" id="ARBA00010769"/>
    </source>
</evidence>
<dbReference type="Pfam" id="PF08064">
    <property type="entry name" value="UME"/>
    <property type="match status" value="1"/>
</dbReference>
<dbReference type="InterPro" id="IPR057564">
    <property type="entry name" value="HEAT_ATR"/>
</dbReference>
<dbReference type="InterPro" id="IPR000403">
    <property type="entry name" value="PI3/4_kinase_cat_dom"/>
</dbReference>
<comment type="catalytic activity">
    <reaction evidence="12">
        <text>L-threonyl-[protein] + ATP = O-phospho-L-threonyl-[protein] + ADP + H(+)</text>
        <dbReference type="Rhea" id="RHEA:46608"/>
        <dbReference type="Rhea" id="RHEA-COMP:11060"/>
        <dbReference type="Rhea" id="RHEA-COMP:11605"/>
        <dbReference type="ChEBI" id="CHEBI:15378"/>
        <dbReference type="ChEBI" id="CHEBI:30013"/>
        <dbReference type="ChEBI" id="CHEBI:30616"/>
        <dbReference type="ChEBI" id="CHEBI:61977"/>
        <dbReference type="ChEBI" id="CHEBI:456216"/>
        <dbReference type="EC" id="2.7.11.1"/>
    </reaction>
</comment>
<dbReference type="EMBL" id="SELW01000641">
    <property type="protein sequence ID" value="TID16683.1"/>
    <property type="molecule type" value="Genomic_DNA"/>
</dbReference>
<dbReference type="GO" id="GO:0000723">
    <property type="term" value="P:telomere maintenance"/>
    <property type="evidence" value="ECO:0007669"/>
    <property type="project" value="TreeGrafter"/>
</dbReference>
<dbReference type="InterPro" id="IPR014009">
    <property type="entry name" value="PIK_FAT"/>
</dbReference>
<evidence type="ECO:0000259" key="15">
    <source>
        <dbReference type="PROSITE" id="PS51189"/>
    </source>
</evidence>
<dbReference type="SMART" id="SM00802">
    <property type="entry name" value="UME"/>
    <property type="match status" value="1"/>
</dbReference>
<comment type="similarity">
    <text evidence="2">Belongs to the PI3/PI4-kinase family. ATM subfamily.</text>
</comment>
<dbReference type="InterPro" id="IPR036940">
    <property type="entry name" value="PI3/4_kinase_cat_sf"/>
</dbReference>
<dbReference type="STRING" id="52247.A0A4T0WWY1"/>
<comment type="caution">
    <text evidence="17">The sequence shown here is derived from an EMBL/GenBank/DDBJ whole genome shotgun (WGS) entry which is preliminary data.</text>
</comment>
<evidence type="ECO:0000256" key="12">
    <source>
        <dbReference type="ARBA" id="ARBA00047899"/>
    </source>
</evidence>
<dbReference type="PROSITE" id="PS51189">
    <property type="entry name" value="FAT"/>
    <property type="match status" value="1"/>
</dbReference>